<dbReference type="Proteomes" id="UP001319121">
    <property type="component" value="Chromosome"/>
</dbReference>
<dbReference type="KEGG" id="fku:FGKAn22_21140"/>
<dbReference type="RefSeq" id="WP_212785661.1">
    <property type="nucleotide sequence ID" value="NZ_AP019536.1"/>
</dbReference>
<feature type="transmembrane region" description="Helical" evidence="8">
    <location>
        <begin position="378"/>
        <end position="399"/>
    </location>
</feature>
<evidence type="ECO:0000256" key="2">
    <source>
        <dbReference type="ARBA" id="ARBA00005745"/>
    </source>
</evidence>
<reference evidence="10 11" key="1">
    <citation type="submission" date="2019-03" db="EMBL/GenBank/DDBJ databases">
        <title>Complete genome sequence of Ferrigenium kumadai strain An22, a microaerophilic iron-oxidizing bacterium isolated from a paddy field soil.</title>
        <authorList>
            <person name="Watanabe T."/>
            <person name="Asakawa S."/>
        </authorList>
    </citation>
    <scope>NUCLEOTIDE SEQUENCE [LARGE SCALE GENOMIC DNA]</scope>
    <source>
        <strain evidence="10 11">An22</strain>
    </source>
</reference>
<evidence type="ECO:0000256" key="1">
    <source>
        <dbReference type="ARBA" id="ARBA00004429"/>
    </source>
</evidence>
<dbReference type="Pfam" id="PF00482">
    <property type="entry name" value="T2SSF"/>
    <property type="match status" value="2"/>
</dbReference>
<dbReference type="InterPro" id="IPR003004">
    <property type="entry name" value="GspF/PilC"/>
</dbReference>
<dbReference type="GO" id="GO:0005886">
    <property type="term" value="C:plasma membrane"/>
    <property type="evidence" value="ECO:0007669"/>
    <property type="project" value="UniProtKB-SubCell"/>
</dbReference>
<evidence type="ECO:0000313" key="10">
    <source>
        <dbReference type="EMBL" id="BBJ00422.1"/>
    </source>
</evidence>
<dbReference type="InterPro" id="IPR018076">
    <property type="entry name" value="T2SS_GspF_dom"/>
</dbReference>
<keyword evidence="11" id="KW-1185">Reference proteome</keyword>
<keyword evidence="6 8" id="KW-1133">Transmembrane helix</keyword>
<evidence type="ECO:0000256" key="8">
    <source>
        <dbReference type="SAM" id="Phobius"/>
    </source>
</evidence>
<dbReference type="InterPro" id="IPR011850">
    <property type="entry name" value="T2SS_GspF"/>
</dbReference>
<dbReference type="Gene3D" id="1.20.81.30">
    <property type="entry name" value="Type II secretion system (T2SS), domain F"/>
    <property type="match status" value="2"/>
</dbReference>
<keyword evidence="4" id="KW-0997">Cell inner membrane</keyword>
<dbReference type="AlphaFoldDB" id="A0AAN1T1D0"/>
<dbReference type="InterPro" id="IPR042094">
    <property type="entry name" value="T2SS_GspF_sf"/>
</dbReference>
<dbReference type="EMBL" id="AP019536">
    <property type="protein sequence ID" value="BBJ00422.1"/>
    <property type="molecule type" value="Genomic_DNA"/>
</dbReference>
<keyword evidence="7 8" id="KW-0472">Membrane</keyword>
<comment type="subcellular location">
    <subcellularLocation>
        <location evidence="1">Cell inner membrane</location>
        <topology evidence="1">Multi-pass membrane protein</topology>
    </subcellularLocation>
</comment>
<evidence type="ECO:0000256" key="6">
    <source>
        <dbReference type="ARBA" id="ARBA00022989"/>
    </source>
</evidence>
<keyword evidence="5 8" id="KW-0812">Transmembrane</keyword>
<protein>
    <submittedName>
        <fullName evidence="10">Type II secretion system protein GspF</fullName>
    </submittedName>
</protein>
<feature type="transmembrane region" description="Helical" evidence="8">
    <location>
        <begin position="214"/>
        <end position="244"/>
    </location>
</feature>
<evidence type="ECO:0000256" key="5">
    <source>
        <dbReference type="ARBA" id="ARBA00022692"/>
    </source>
</evidence>
<keyword evidence="3" id="KW-1003">Cell membrane</keyword>
<feature type="transmembrane region" description="Helical" evidence="8">
    <location>
        <begin position="279"/>
        <end position="300"/>
    </location>
</feature>
<accession>A0AAN1T1D0</accession>
<sequence length="406" mass="44086">MAAFRYEALNEVGQVTRGVIEADALRQARARLRELGLMAVAVHAVSQDMLDAGEGQRWRWRRGVSSAQLSMLTRQLATLLDAGLPLEQAISALIEQSENETLRQVLAGVRAELLAGHTLAQALGHYERVFPDIYRALVKAGEASGELSHVMLRLADYTESRQALRQKVGLAFVYPAIVTLVALLVVMGLLVYVVPQVVNVFQQSHQALPLLTRLLIGLSSLLQASWFYLLAALAGAGFTVHVLLGREEILYQWHLRLLRLPMVGRLVRGINTARMASTLAILSGSGVPLLVSLQTAAGVVSNLPMKRALDEASKKVREGVGLSRALAVSGLFPPILIHLIASGEASGKLDTMLERAAVQQEQEISNYTSILTSLLEPLLILAMGGVVLTIVLAILMPIIEMNQLVR</sequence>
<evidence type="ECO:0000256" key="4">
    <source>
        <dbReference type="ARBA" id="ARBA00022519"/>
    </source>
</evidence>
<dbReference type="FunFam" id="1.20.81.30:FF:000001">
    <property type="entry name" value="Type II secretion system protein F"/>
    <property type="match status" value="2"/>
</dbReference>
<proteinExistence type="inferred from homology"/>
<dbReference type="PANTHER" id="PTHR30012">
    <property type="entry name" value="GENERAL SECRETION PATHWAY PROTEIN"/>
    <property type="match status" value="1"/>
</dbReference>
<dbReference type="NCBIfam" id="TIGR02120">
    <property type="entry name" value="GspF"/>
    <property type="match status" value="1"/>
</dbReference>
<feature type="domain" description="Type II secretion system protein GspF" evidence="9">
    <location>
        <begin position="277"/>
        <end position="397"/>
    </location>
</feature>
<name>A0AAN1T1D0_9PROT</name>
<evidence type="ECO:0000256" key="7">
    <source>
        <dbReference type="ARBA" id="ARBA00023136"/>
    </source>
</evidence>
<dbReference type="PRINTS" id="PR00812">
    <property type="entry name" value="BCTERIALGSPF"/>
</dbReference>
<gene>
    <name evidence="10" type="primary">gspF</name>
    <name evidence="10" type="ORF">FGKAn22_21140</name>
</gene>
<feature type="transmembrane region" description="Helical" evidence="8">
    <location>
        <begin position="171"/>
        <end position="194"/>
    </location>
</feature>
<evidence type="ECO:0000313" key="11">
    <source>
        <dbReference type="Proteomes" id="UP001319121"/>
    </source>
</evidence>
<dbReference type="GO" id="GO:0015628">
    <property type="term" value="P:protein secretion by the type II secretion system"/>
    <property type="evidence" value="ECO:0007669"/>
    <property type="project" value="InterPro"/>
</dbReference>
<dbReference type="PANTHER" id="PTHR30012:SF0">
    <property type="entry name" value="TYPE II SECRETION SYSTEM PROTEIN F-RELATED"/>
    <property type="match status" value="1"/>
</dbReference>
<comment type="similarity">
    <text evidence="2">Belongs to the GSP F family.</text>
</comment>
<evidence type="ECO:0000256" key="3">
    <source>
        <dbReference type="ARBA" id="ARBA00022475"/>
    </source>
</evidence>
<feature type="transmembrane region" description="Helical" evidence="8">
    <location>
        <begin position="321"/>
        <end position="341"/>
    </location>
</feature>
<feature type="domain" description="Type II secretion system protein GspF" evidence="9">
    <location>
        <begin position="73"/>
        <end position="195"/>
    </location>
</feature>
<organism evidence="10 11">
    <name type="scientific">Ferrigenium kumadai</name>
    <dbReference type="NCBI Taxonomy" id="1682490"/>
    <lineage>
        <taxon>Bacteria</taxon>
        <taxon>Pseudomonadati</taxon>
        <taxon>Pseudomonadota</taxon>
        <taxon>Betaproteobacteria</taxon>
        <taxon>Nitrosomonadales</taxon>
        <taxon>Gallionellaceae</taxon>
        <taxon>Ferrigenium</taxon>
    </lineage>
</organism>
<dbReference type="GO" id="GO:0015627">
    <property type="term" value="C:type II protein secretion system complex"/>
    <property type="evidence" value="ECO:0007669"/>
    <property type="project" value="InterPro"/>
</dbReference>
<evidence type="ECO:0000259" key="9">
    <source>
        <dbReference type="Pfam" id="PF00482"/>
    </source>
</evidence>